<feature type="compositionally biased region" description="Basic and acidic residues" evidence="4">
    <location>
        <begin position="248"/>
        <end position="263"/>
    </location>
</feature>
<feature type="repeat" description="ANK" evidence="3">
    <location>
        <begin position="701"/>
        <end position="733"/>
    </location>
</feature>
<evidence type="ECO:0000259" key="5">
    <source>
        <dbReference type="Pfam" id="PF14420"/>
    </source>
</evidence>
<name>A0AAV9XR85_9PEZI</name>
<dbReference type="PROSITE" id="PS50088">
    <property type="entry name" value="ANK_REPEAT"/>
    <property type="match status" value="8"/>
</dbReference>
<reference evidence="6 7" key="1">
    <citation type="submission" date="2019-10" db="EMBL/GenBank/DDBJ databases">
        <authorList>
            <person name="Palmer J.M."/>
        </authorList>
    </citation>
    <scope>NUCLEOTIDE SEQUENCE [LARGE SCALE GENOMIC DNA]</scope>
    <source>
        <strain evidence="6 7">TWF694</strain>
    </source>
</reference>
<feature type="repeat" description="ANK" evidence="3">
    <location>
        <begin position="398"/>
        <end position="430"/>
    </location>
</feature>
<dbReference type="Pfam" id="PF14420">
    <property type="entry name" value="Clr5"/>
    <property type="match status" value="1"/>
</dbReference>
<dbReference type="PANTHER" id="PTHR24198:SF165">
    <property type="entry name" value="ANKYRIN REPEAT-CONTAINING PROTEIN-RELATED"/>
    <property type="match status" value="1"/>
</dbReference>
<keyword evidence="7" id="KW-1185">Reference proteome</keyword>
<feature type="repeat" description="ANK" evidence="3">
    <location>
        <begin position="502"/>
        <end position="534"/>
    </location>
</feature>
<organism evidence="6 7">
    <name type="scientific">Orbilia ellipsospora</name>
    <dbReference type="NCBI Taxonomy" id="2528407"/>
    <lineage>
        <taxon>Eukaryota</taxon>
        <taxon>Fungi</taxon>
        <taxon>Dikarya</taxon>
        <taxon>Ascomycota</taxon>
        <taxon>Pezizomycotina</taxon>
        <taxon>Orbiliomycetes</taxon>
        <taxon>Orbiliales</taxon>
        <taxon>Orbiliaceae</taxon>
        <taxon>Orbilia</taxon>
    </lineage>
</organism>
<feature type="repeat" description="ANK" evidence="3">
    <location>
        <begin position="365"/>
        <end position="397"/>
    </location>
</feature>
<dbReference type="Proteomes" id="UP001365542">
    <property type="component" value="Unassembled WGS sequence"/>
</dbReference>
<dbReference type="SMART" id="SM00248">
    <property type="entry name" value="ANK"/>
    <property type="match status" value="13"/>
</dbReference>
<dbReference type="Gene3D" id="1.25.40.20">
    <property type="entry name" value="Ankyrin repeat-containing domain"/>
    <property type="match status" value="3"/>
</dbReference>
<evidence type="ECO:0000256" key="2">
    <source>
        <dbReference type="ARBA" id="ARBA00023043"/>
    </source>
</evidence>
<feature type="region of interest" description="Disordered" evidence="4">
    <location>
        <begin position="546"/>
        <end position="571"/>
    </location>
</feature>
<keyword evidence="1" id="KW-0677">Repeat</keyword>
<feature type="region of interest" description="Disordered" evidence="4">
    <location>
        <begin position="26"/>
        <end position="55"/>
    </location>
</feature>
<evidence type="ECO:0000256" key="3">
    <source>
        <dbReference type="PROSITE-ProRule" id="PRU00023"/>
    </source>
</evidence>
<feature type="repeat" description="ANK" evidence="3">
    <location>
        <begin position="668"/>
        <end position="700"/>
    </location>
</feature>
<sequence>MAFEPEMATTNPSTCDLNIAMGVNGDSGDSEAVESNVTSETMDSNEAEAPSAARPKRQVISQELWKQYEDLIKEIYVTEGRSLKYLRSKMADRGFEARYLINTPNNFITAFSLSQFLICTISESQFKRALKNFKVSKYKTKDKIAKSRTIPNLGDYTAPQQAGFLPSDPIRMFTAQLQSNHLGLDNIYQTGAVPDDFATMSYNMDLDSMVYDYSNYTSTRAFDMQMSDGLEFRSHPRIGGSGYLGGSEYERRSSGDPGTEKTPELLFHRGHEYLTRIEGSTPPRSTSSSIPGGRTKFGQAIHHAIQGGSFPIVELLLKKDKRCADSPTSDGDTPLWMACQQGNAKIATLLIEEYNVNVNATLFQTQRTALHQAAQTGNPIIVKLLLDNGAEFETRDCHGISPLWSAAQNGHDEIVKMLLDKEADTEIIAAGCNRRPLHQAAQCGHTKICTMLLDKKAQYEPLDLSGCSPLFLAAQGGYAEIVKILLAKGANPNNACVSGKGKGRTCLLQAVQGGHLEVVKLLLDGSPDIENGSKADPEPQVNIIYSRRQDDSSDSDSSDSSDEDSSKQSILPRKLARILKKKLANKASKGGPARKMPDHLVSPLAMAVVQGHYEIANLLIQKGANVNFVHAKTQMRPLHLAIARQPEKENLLRLLLDNGAERDARDTDGWTSMMFSARKGNCSIIKMLIDAKADINLTAHNGVTALHFAAQEGHTAAVKLLLENDAKPYISKNGWHPVHYAAAKAQFEVLKILVDQDPSCIHLKDKDGSSVLSVATMGPEEIRLQIVEYLIDKGAKVLEDDDE</sequence>
<dbReference type="PRINTS" id="PR01415">
    <property type="entry name" value="ANKYRIN"/>
</dbReference>
<dbReference type="InterPro" id="IPR036770">
    <property type="entry name" value="Ankyrin_rpt-contain_sf"/>
</dbReference>
<dbReference type="GO" id="GO:0005737">
    <property type="term" value="C:cytoplasm"/>
    <property type="evidence" value="ECO:0007669"/>
    <property type="project" value="TreeGrafter"/>
</dbReference>
<feature type="region of interest" description="Disordered" evidence="4">
    <location>
        <begin position="241"/>
        <end position="263"/>
    </location>
</feature>
<dbReference type="EMBL" id="JAVHJO010000002">
    <property type="protein sequence ID" value="KAK6542283.1"/>
    <property type="molecule type" value="Genomic_DNA"/>
</dbReference>
<dbReference type="AlphaFoldDB" id="A0AAV9XR85"/>
<protein>
    <submittedName>
        <fullName evidence="6">Ankyrin repeat and SOCS box protein 3</fullName>
    </submittedName>
</protein>
<feature type="domain" description="Clr5" evidence="5">
    <location>
        <begin position="62"/>
        <end position="131"/>
    </location>
</feature>
<feature type="repeat" description="ANK" evidence="3">
    <location>
        <begin position="633"/>
        <end position="667"/>
    </location>
</feature>
<feature type="repeat" description="ANK" evidence="3">
    <location>
        <begin position="465"/>
        <end position="493"/>
    </location>
</feature>
<dbReference type="SUPFAM" id="SSF48403">
    <property type="entry name" value="Ankyrin repeat"/>
    <property type="match status" value="2"/>
</dbReference>
<evidence type="ECO:0000256" key="4">
    <source>
        <dbReference type="SAM" id="MobiDB-lite"/>
    </source>
</evidence>
<dbReference type="PANTHER" id="PTHR24198">
    <property type="entry name" value="ANKYRIN REPEAT AND PROTEIN KINASE DOMAIN-CONTAINING PROTEIN"/>
    <property type="match status" value="1"/>
</dbReference>
<feature type="compositionally biased region" description="Polar residues" evidence="4">
    <location>
        <begin position="33"/>
        <end position="44"/>
    </location>
</feature>
<gene>
    <name evidence="6" type="primary">ASB3</name>
    <name evidence="6" type="ORF">TWF694_006243</name>
</gene>
<feature type="repeat" description="ANK" evidence="3">
    <location>
        <begin position="599"/>
        <end position="631"/>
    </location>
</feature>
<dbReference type="Pfam" id="PF00023">
    <property type="entry name" value="Ank"/>
    <property type="match status" value="2"/>
</dbReference>
<dbReference type="InterPro" id="IPR002110">
    <property type="entry name" value="Ankyrin_rpt"/>
</dbReference>
<proteinExistence type="predicted"/>
<dbReference type="Pfam" id="PF12796">
    <property type="entry name" value="Ank_2"/>
    <property type="match status" value="4"/>
</dbReference>
<dbReference type="PROSITE" id="PS50297">
    <property type="entry name" value="ANK_REP_REGION"/>
    <property type="match status" value="8"/>
</dbReference>
<evidence type="ECO:0000313" key="7">
    <source>
        <dbReference type="Proteomes" id="UP001365542"/>
    </source>
</evidence>
<evidence type="ECO:0000313" key="6">
    <source>
        <dbReference type="EMBL" id="KAK6542283.1"/>
    </source>
</evidence>
<comment type="caution">
    <text evidence="6">The sequence shown here is derived from an EMBL/GenBank/DDBJ whole genome shotgun (WGS) entry which is preliminary data.</text>
</comment>
<feature type="compositionally biased region" description="Acidic residues" evidence="4">
    <location>
        <begin position="552"/>
        <end position="563"/>
    </location>
</feature>
<accession>A0AAV9XR85</accession>
<keyword evidence="2 3" id="KW-0040">ANK repeat</keyword>
<evidence type="ECO:0000256" key="1">
    <source>
        <dbReference type="ARBA" id="ARBA00022737"/>
    </source>
</evidence>
<dbReference type="InterPro" id="IPR025676">
    <property type="entry name" value="Clr5_dom"/>
</dbReference>